<reference evidence="3" key="1">
    <citation type="submission" date="2016-12" db="EMBL/GenBank/DDBJ databases">
        <authorList>
            <person name="Moulin L."/>
        </authorList>
    </citation>
    <scope>NUCLEOTIDE SEQUENCE [LARGE SCALE GENOMIC DNA]</scope>
    <source>
        <strain evidence="3">STM 7183</strain>
    </source>
</reference>
<organism evidence="3 4">
    <name type="scientific">Paraburkholderia piptadeniae</name>
    <dbReference type="NCBI Taxonomy" id="1701573"/>
    <lineage>
        <taxon>Bacteria</taxon>
        <taxon>Pseudomonadati</taxon>
        <taxon>Pseudomonadota</taxon>
        <taxon>Betaproteobacteria</taxon>
        <taxon>Burkholderiales</taxon>
        <taxon>Burkholderiaceae</taxon>
        <taxon>Paraburkholderia</taxon>
    </lineage>
</organism>
<evidence type="ECO:0000313" key="4">
    <source>
        <dbReference type="Proteomes" id="UP000195569"/>
    </source>
</evidence>
<evidence type="ECO:0000256" key="2">
    <source>
        <dbReference type="SAM" id="MobiDB-lite"/>
    </source>
</evidence>
<protein>
    <recommendedName>
        <fullName evidence="5">DUF2968 domain-containing protein</fullName>
    </recommendedName>
</protein>
<keyword evidence="4" id="KW-1185">Reference proteome</keyword>
<gene>
    <name evidence="3" type="ORF">BN2476_540025</name>
</gene>
<dbReference type="OrthoDB" id="9135325at2"/>
<sequence length="283" mass="32126">MRYSTILRVRNARCIDAPATLKRSGISPAYRGFIVKSLLHMRRAPASNGAAHQFHFEAPDVPQSHPAQIDEEPMSDSTSSDTLGPSPVNPPLRPVTPLHAVQLSPAQPNGRAVQLADAAEVERMLDNEALTVFHVFRTFDYSVNLLFYPRELKYFVALLQEDQLWRVLTTSDLNMAKQLFHHMQEQATRLADGQTRRLQLEAQNEQLKRLIAESETQAERLRQSLQRTAAQDQTVTSRQHQLRKEVAQLEAQRTAAQAQLNKMHRQVHQLNVASNEAIPHMPR</sequence>
<dbReference type="Pfam" id="PF11180">
    <property type="entry name" value="DUF2968"/>
    <property type="match status" value="1"/>
</dbReference>
<feature type="region of interest" description="Disordered" evidence="2">
    <location>
        <begin position="60"/>
        <end position="87"/>
    </location>
</feature>
<evidence type="ECO:0000313" key="3">
    <source>
        <dbReference type="EMBL" id="SIT47015.1"/>
    </source>
</evidence>
<accession>A0A1N7SJ51</accession>
<keyword evidence="1" id="KW-0175">Coiled coil</keyword>
<dbReference type="EMBL" id="CYGY02000054">
    <property type="protein sequence ID" value="SIT47015.1"/>
    <property type="molecule type" value="Genomic_DNA"/>
</dbReference>
<feature type="coiled-coil region" evidence="1">
    <location>
        <begin position="190"/>
        <end position="266"/>
    </location>
</feature>
<name>A0A1N7SJ51_9BURK</name>
<comment type="caution">
    <text evidence="3">The sequence shown here is derived from an EMBL/GenBank/DDBJ whole genome shotgun (WGS) entry which is preliminary data.</text>
</comment>
<dbReference type="Proteomes" id="UP000195569">
    <property type="component" value="Unassembled WGS sequence"/>
</dbReference>
<dbReference type="InterPro" id="IPR021350">
    <property type="entry name" value="DUF2968"/>
</dbReference>
<evidence type="ECO:0000256" key="1">
    <source>
        <dbReference type="SAM" id="Coils"/>
    </source>
</evidence>
<evidence type="ECO:0008006" key="5">
    <source>
        <dbReference type="Google" id="ProtNLM"/>
    </source>
</evidence>
<dbReference type="AlphaFoldDB" id="A0A1N7SJ51"/>
<proteinExistence type="predicted"/>